<reference evidence="2 3" key="1">
    <citation type="submission" date="2018-06" db="EMBL/GenBank/DDBJ databases">
        <authorList>
            <consortium name="Pathogen Informatics"/>
            <person name="Doyle S."/>
        </authorList>
    </citation>
    <scope>NUCLEOTIDE SEQUENCE [LARGE SCALE GENOMIC DNA]</scope>
    <source>
        <strain evidence="2 3">NCTC10865</strain>
    </source>
</reference>
<dbReference type="EMBL" id="UGCD01000002">
    <property type="protein sequence ID" value="STI16178.1"/>
    <property type="molecule type" value="Genomic_DNA"/>
</dbReference>
<dbReference type="SUPFAM" id="SSF56300">
    <property type="entry name" value="Metallo-dependent phosphatases"/>
    <property type="match status" value="1"/>
</dbReference>
<evidence type="ECO:0000313" key="3">
    <source>
        <dbReference type="Proteomes" id="UP000254159"/>
    </source>
</evidence>
<dbReference type="InterPro" id="IPR006186">
    <property type="entry name" value="Ser/Thr-sp_prot-phosphatase"/>
</dbReference>
<organism evidence="2 3">
    <name type="scientific">Escherichia coli</name>
    <dbReference type="NCBI Taxonomy" id="562"/>
    <lineage>
        <taxon>Bacteria</taxon>
        <taxon>Pseudomonadati</taxon>
        <taxon>Pseudomonadota</taxon>
        <taxon>Gammaproteobacteria</taxon>
        <taxon>Enterobacterales</taxon>
        <taxon>Enterobacteriaceae</taxon>
        <taxon>Escherichia</taxon>
    </lineage>
</organism>
<dbReference type="NCBIfam" id="NF007425">
    <property type="entry name" value="PRK09968.1"/>
    <property type="match status" value="1"/>
</dbReference>
<sequence>MDLSLEESGVITIPDSLLLSGILTTTDESNKNTLYNRKLILQGKTMPSTRYQKINAHHYRHIWVVGDIHGEYQLLQSRLHQLSFYPETDLLISTGDNIDRGPKSLNVLRLLNQPWFTSVKGNHEAMALDAFETGDGNMWLASGGDWFFDLNDSEQQEAIDLLLKFHHLPHIIEITNDNIKYVIAHADYPGSEYLFGKEIAESELLWPVDRVQKSLNGELQQINGADYLYLDI</sequence>
<dbReference type="PANTHER" id="PTHR42850:SF8">
    <property type="entry name" value="SERINE_THREONINE-PROTEIN PHOSPHATASE 2"/>
    <property type="match status" value="1"/>
</dbReference>
<dbReference type="GO" id="GO:0005737">
    <property type="term" value="C:cytoplasm"/>
    <property type="evidence" value="ECO:0007669"/>
    <property type="project" value="TreeGrafter"/>
</dbReference>
<accession>A0A376RDT2</accession>
<dbReference type="PANTHER" id="PTHR42850">
    <property type="entry name" value="METALLOPHOSPHOESTERASE"/>
    <property type="match status" value="1"/>
</dbReference>
<dbReference type="GO" id="GO:0110154">
    <property type="term" value="P:RNA decapping"/>
    <property type="evidence" value="ECO:0007669"/>
    <property type="project" value="TreeGrafter"/>
</dbReference>
<keyword evidence="2" id="KW-0378">Hydrolase</keyword>
<feature type="domain" description="Serine/threonine specific protein phosphatases" evidence="1">
    <location>
        <begin position="119"/>
        <end position="124"/>
    </location>
</feature>
<dbReference type="InterPro" id="IPR029052">
    <property type="entry name" value="Metallo-depent_PP-like"/>
</dbReference>
<dbReference type="InterPro" id="IPR050126">
    <property type="entry name" value="Ap4A_hydrolase"/>
</dbReference>
<dbReference type="Gene3D" id="3.60.21.10">
    <property type="match status" value="1"/>
</dbReference>
<evidence type="ECO:0000259" key="1">
    <source>
        <dbReference type="PROSITE" id="PS00125"/>
    </source>
</evidence>
<name>A0A376RDT2_ECOLX</name>
<gene>
    <name evidence="2" type="primary">pphB_2</name>
    <name evidence="2" type="ORF">NCTC10865_01422</name>
</gene>
<dbReference type="Pfam" id="PF00149">
    <property type="entry name" value="Metallophos"/>
    <property type="match status" value="1"/>
</dbReference>
<protein>
    <submittedName>
        <fullName evidence="2">Serine/threonine-specific protein phosphatase 2</fullName>
        <ecNumber evidence="2">3.1.3.16</ecNumber>
    </submittedName>
</protein>
<dbReference type="Proteomes" id="UP000254159">
    <property type="component" value="Unassembled WGS sequence"/>
</dbReference>
<evidence type="ECO:0000313" key="2">
    <source>
        <dbReference type="EMBL" id="STI16178.1"/>
    </source>
</evidence>
<dbReference type="GO" id="GO:0004722">
    <property type="term" value="F:protein serine/threonine phosphatase activity"/>
    <property type="evidence" value="ECO:0007669"/>
    <property type="project" value="UniProtKB-EC"/>
</dbReference>
<dbReference type="GO" id="GO:0008803">
    <property type="term" value="F:bis(5'-nucleosyl)-tetraphosphatase (symmetrical) activity"/>
    <property type="evidence" value="ECO:0007669"/>
    <property type="project" value="TreeGrafter"/>
</dbReference>
<proteinExistence type="predicted"/>
<dbReference type="AlphaFoldDB" id="A0A376RDT2"/>
<dbReference type="PROSITE" id="PS00125">
    <property type="entry name" value="SER_THR_PHOSPHATASE"/>
    <property type="match status" value="1"/>
</dbReference>
<dbReference type="EC" id="3.1.3.16" evidence="2"/>
<dbReference type="InterPro" id="IPR004843">
    <property type="entry name" value="Calcineurin-like_PHP"/>
</dbReference>